<dbReference type="eggNOG" id="COG0614">
    <property type="taxonomic scope" value="Bacteria"/>
</dbReference>
<dbReference type="InterPro" id="IPR050902">
    <property type="entry name" value="ABC_Transporter_SBP"/>
</dbReference>
<dbReference type="EMBL" id="CP000252">
    <property type="protein sequence ID" value="ABC78651.1"/>
    <property type="molecule type" value="Genomic_DNA"/>
</dbReference>
<evidence type="ECO:0000259" key="1">
    <source>
        <dbReference type="PROSITE" id="PS50983"/>
    </source>
</evidence>
<reference evidence="2 3" key="1">
    <citation type="journal article" date="2007" name="Proc. Natl. Acad. Sci. U.S.A.">
        <title>The genome of Syntrophus aciditrophicus: life at the thermodynamic limit of microbial growth.</title>
        <authorList>
            <person name="McInerney M.J."/>
            <person name="Rohlin L."/>
            <person name="Mouttaki H."/>
            <person name="Kim U."/>
            <person name="Krupp R.S."/>
            <person name="Rios-Hernandez L."/>
            <person name="Sieber J."/>
            <person name="Struchtemeyer C.G."/>
            <person name="Bhattacharyya A."/>
            <person name="Campbell J.W."/>
            <person name="Gunsalus R.P."/>
        </authorList>
    </citation>
    <scope>NUCLEOTIDE SEQUENCE [LARGE SCALE GENOMIC DNA]</scope>
    <source>
        <strain evidence="2 3">SB</strain>
    </source>
</reference>
<organism evidence="2 3">
    <name type="scientific">Syntrophus aciditrophicus (strain SB)</name>
    <dbReference type="NCBI Taxonomy" id="56780"/>
    <lineage>
        <taxon>Bacteria</taxon>
        <taxon>Pseudomonadati</taxon>
        <taxon>Thermodesulfobacteriota</taxon>
        <taxon>Syntrophia</taxon>
        <taxon>Syntrophales</taxon>
        <taxon>Syntrophaceae</taxon>
        <taxon>Syntrophus</taxon>
    </lineage>
</organism>
<evidence type="ECO:0000313" key="2">
    <source>
        <dbReference type="EMBL" id="ABC78651.1"/>
    </source>
</evidence>
<name>Q2LX40_SYNAS</name>
<evidence type="ECO:0000313" key="3">
    <source>
        <dbReference type="Proteomes" id="UP000001933"/>
    </source>
</evidence>
<accession>Q2LX40</accession>
<dbReference type="Proteomes" id="UP000001933">
    <property type="component" value="Chromosome"/>
</dbReference>
<dbReference type="SUPFAM" id="SSF53807">
    <property type="entry name" value="Helical backbone' metal receptor"/>
    <property type="match status" value="1"/>
</dbReference>
<dbReference type="InterPro" id="IPR002491">
    <property type="entry name" value="ABC_transptr_periplasmic_BD"/>
</dbReference>
<sequence length="367" mass="41966">MDTFMETDLKKKRGGLCGMFNKRRIRIITAIAVFLAVSVFGVDAAKALTVTDMAGRKVTVPDSIRKVYAPSPYGSYIMYSIDPSMLAGLNLPIRDEDMKYFPKAVRNLPLIGSIGGQGRTANIEVLLKAKPDLLIMWSASRSAINDKAEETLKKLNTPYVYAVAESLADYPDVYQFLGKVLKKEKRTKQLSSYSRKTLNEIKDVVSRIPAKKRPSVYYAEGVDGLSTECDDSIHVELLKLAGDTDVHRCHTSCHKGFEKVSMEQVMLYNPDVIIAQEKVFYDKVFKDPVWRNIKAVREGRVYLIPRHPFNWFDRPPSFMRILGLKWLTHILYPAEYRIDIIKEAREFYRLFLGVELSTQDMKKILYP</sequence>
<proteinExistence type="predicted"/>
<dbReference type="KEGG" id="sat:SYN_01056"/>
<dbReference type="STRING" id="56780.SYN_01056"/>
<dbReference type="GO" id="GO:0071281">
    <property type="term" value="P:cellular response to iron ion"/>
    <property type="evidence" value="ECO:0007669"/>
    <property type="project" value="TreeGrafter"/>
</dbReference>
<dbReference type="PROSITE" id="PS50983">
    <property type="entry name" value="FE_B12_PBP"/>
    <property type="match status" value="1"/>
</dbReference>
<protein>
    <submittedName>
        <fullName evidence="2">Iron(III) dicitrate-binding protein</fullName>
    </submittedName>
</protein>
<dbReference type="InParanoid" id="Q2LX40"/>
<dbReference type="HOGENOM" id="CLU_038034_13_1_7"/>
<dbReference type="PANTHER" id="PTHR30535:SF34">
    <property type="entry name" value="MOLYBDATE-BINDING PROTEIN MOLA"/>
    <property type="match status" value="1"/>
</dbReference>
<dbReference type="Gene3D" id="1.20.58.2180">
    <property type="match status" value="1"/>
</dbReference>
<keyword evidence="3" id="KW-1185">Reference proteome</keyword>
<dbReference type="Gene3D" id="3.40.50.1980">
    <property type="entry name" value="Nitrogenase molybdenum iron protein domain"/>
    <property type="match status" value="2"/>
</dbReference>
<dbReference type="AlphaFoldDB" id="Q2LX40"/>
<feature type="domain" description="Fe/B12 periplasmic-binding" evidence="1">
    <location>
        <begin position="66"/>
        <end position="335"/>
    </location>
</feature>
<dbReference type="Pfam" id="PF01497">
    <property type="entry name" value="Peripla_BP_2"/>
    <property type="match status" value="1"/>
</dbReference>
<dbReference type="PANTHER" id="PTHR30535">
    <property type="entry name" value="VITAMIN B12-BINDING PROTEIN"/>
    <property type="match status" value="1"/>
</dbReference>
<gene>
    <name evidence="2" type="ORF">SYN_01056</name>
</gene>